<evidence type="ECO:0000313" key="2">
    <source>
        <dbReference type="Proteomes" id="UP000004949"/>
    </source>
</evidence>
<reference evidence="1 2" key="1">
    <citation type="submission" date="2011-10" db="EMBL/GenBank/DDBJ databases">
        <title>Genome sequence of Gluconobacter morbifer G707, isolated from Drosophila gut.</title>
        <authorList>
            <person name="Lee W.-J."/>
            <person name="Kim E.-K."/>
        </authorList>
    </citation>
    <scope>NUCLEOTIDE SEQUENCE [LARGE SCALE GENOMIC DNA]</scope>
    <source>
        <strain evidence="1 2">G707</strain>
    </source>
</reference>
<accession>G6XIQ8</accession>
<comment type="caution">
    <text evidence="1">The sequence shown here is derived from an EMBL/GenBank/DDBJ whole genome shotgun (WGS) entry which is preliminary data.</text>
</comment>
<gene>
    <name evidence="1" type="ORF">GMO_11360</name>
</gene>
<dbReference type="RefSeq" id="WP_008851285.1">
    <property type="nucleotide sequence ID" value="NZ_AGQV01000002.1"/>
</dbReference>
<dbReference type="Proteomes" id="UP000004949">
    <property type="component" value="Unassembled WGS sequence"/>
</dbReference>
<keyword evidence="2" id="KW-1185">Reference proteome</keyword>
<dbReference type="STRING" id="1088869.GMO_11360"/>
<protein>
    <submittedName>
        <fullName evidence="1">Uncharacterized protein</fullName>
    </submittedName>
</protein>
<sequence length="236" mass="23112">MSGTTQSGTPISSLPLADTVSPTDTLVGVLTRNGTTQAQQVSVSVLATGISSAIGMDDAVTAAQAAAAEAAAKAEAAGENVSNAITGMRGKANGVAALDSTGALTLSDGDNLVSGLTVSPATQTATATLKPLLTLDGAAKVRTSEGDVLISDFSDRLPASAFYTDAQGYIRKIPAVVGTLPADVTLNGGVYMAGASSLPVGLSSNGGIVMTDGSVFYPNTINNGGVLCATSNATGA</sequence>
<dbReference type="OrthoDB" id="7223273at2"/>
<dbReference type="PATRIC" id="fig|1088869.3.peg.1134"/>
<dbReference type="EMBL" id="AGQV01000002">
    <property type="protein sequence ID" value="EHH68366.1"/>
    <property type="molecule type" value="Genomic_DNA"/>
</dbReference>
<proteinExistence type="predicted"/>
<name>G6XIQ8_9PROT</name>
<dbReference type="AlphaFoldDB" id="G6XIQ8"/>
<organism evidence="1 2">
    <name type="scientific">Gluconobacter morbifer G707</name>
    <dbReference type="NCBI Taxonomy" id="1088869"/>
    <lineage>
        <taxon>Bacteria</taxon>
        <taxon>Pseudomonadati</taxon>
        <taxon>Pseudomonadota</taxon>
        <taxon>Alphaproteobacteria</taxon>
        <taxon>Acetobacterales</taxon>
        <taxon>Acetobacteraceae</taxon>
        <taxon>Gluconobacter</taxon>
    </lineage>
</organism>
<evidence type="ECO:0000313" key="1">
    <source>
        <dbReference type="EMBL" id="EHH68366.1"/>
    </source>
</evidence>